<dbReference type="EMBL" id="VOIH02000012">
    <property type="protein sequence ID" value="KAF3432275.1"/>
    <property type="molecule type" value="Genomic_DNA"/>
</dbReference>
<proteinExistence type="predicted"/>
<sequence length="125" mass="13582">MPNDWVSNSGGSSFNCSLHSSPPNLLVFKLLFGENILEITLIDEDAPINVAPQTIRFPIKEVRVIFVNSTMQGISEGAFYRAGQTEVNGSLLKGKTIVGIEDVDEETVGEKEVIDVGAEDEIEEA</sequence>
<gene>
    <name evidence="1" type="ORF">FNV43_RR27014</name>
</gene>
<evidence type="ECO:0000313" key="1">
    <source>
        <dbReference type="EMBL" id="KAF3432275.1"/>
    </source>
</evidence>
<protein>
    <submittedName>
        <fullName evidence="1">Uncharacterized protein</fullName>
    </submittedName>
</protein>
<reference evidence="1" key="1">
    <citation type="submission" date="2020-03" db="EMBL/GenBank/DDBJ databases">
        <title>A high-quality chromosome-level genome assembly of a woody plant with both climbing and erect habits, Rhamnella rubrinervis.</title>
        <authorList>
            <person name="Lu Z."/>
            <person name="Yang Y."/>
            <person name="Zhu X."/>
            <person name="Sun Y."/>
        </authorList>
    </citation>
    <scope>NUCLEOTIDE SEQUENCE</scope>
    <source>
        <strain evidence="1">BYM</strain>
        <tissue evidence="1">Leaf</tissue>
    </source>
</reference>
<organism evidence="1 2">
    <name type="scientific">Rhamnella rubrinervis</name>
    <dbReference type="NCBI Taxonomy" id="2594499"/>
    <lineage>
        <taxon>Eukaryota</taxon>
        <taxon>Viridiplantae</taxon>
        <taxon>Streptophyta</taxon>
        <taxon>Embryophyta</taxon>
        <taxon>Tracheophyta</taxon>
        <taxon>Spermatophyta</taxon>
        <taxon>Magnoliopsida</taxon>
        <taxon>eudicotyledons</taxon>
        <taxon>Gunneridae</taxon>
        <taxon>Pentapetalae</taxon>
        <taxon>rosids</taxon>
        <taxon>fabids</taxon>
        <taxon>Rosales</taxon>
        <taxon>Rhamnaceae</taxon>
        <taxon>rhamnoid group</taxon>
        <taxon>Rhamneae</taxon>
        <taxon>Rhamnella</taxon>
    </lineage>
</organism>
<comment type="caution">
    <text evidence="1">The sequence shown here is derived from an EMBL/GenBank/DDBJ whole genome shotgun (WGS) entry which is preliminary data.</text>
</comment>
<dbReference type="AlphaFoldDB" id="A0A8K0DJT9"/>
<accession>A0A8K0DJT9</accession>
<dbReference type="Proteomes" id="UP000796880">
    <property type="component" value="Unassembled WGS sequence"/>
</dbReference>
<name>A0A8K0DJT9_9ROSA</name>
<evidence type="ECO:0000313" key="2">
    <source>
        <dbReference type="Proteomes" id="UP000796880"/>
    </source>
</evidence>
<keyword evidence="2" id="KW-1185">Reference proteome</keyword>